<evidence type="ECO:0000256" key="6">
    <source>
        <dbReference type="ARBA" id="ARBA00022840"/>
    </source>
</evidence>
<keyword evidence="8 10" id="KW-0472">Membrane</keyword>
<evidence type="ECO:0000313" key="14">
    <source>
        <dbReference type="Proteomes" id="UP000008206"/>
    </source>
</evidence>
<geneLocation type="plasmid" evidence="13 14">
    <name>Cy782201</name>
</geneLocation>
<dbReference type="PANTHER" id="PTHR32309:SF13">
    <property type="entry name" value="FERRIC ENTEROBACTIN TRANSPORT PROTEIN FEPE"/>
    <property type="match status" value="1"/>
</dbReference>
<dbReference type="Pfam" id="PF01656">
    <property type="entry name" value="CbiA"/>
    <property type="match status" value="1"/>
</dbReference>
<feature type="coiled-coil region" evidence="9">
    <location>
        <begin position="206"/>
        <end position="311"/>
    </location>
</feature>
<gene>
    <name evidence="13" type="ordered locus">Cyan7822_5718</name>
</gene>
<protein>
    <submittedName>
        <fullName evidence="13">Lipopolysaccharide biosynthesis protein</fullName>
    </submittedName>
</protein>
<evidence type="ECO:0000256" key="7">
    <source>
        <dbReference type="ARBA" id="ARBA00022989"/>
    </source>
</evidence>
<evidence type="ECO:0000313" key="13">
    <source>
        <dbReference type="EMBL" id="ADN17579.1"/>
    </source>
</evidence>
<evidence type="ECO:0000256" key="8">
    <source>
        <dbReference type="ARBA" id="ARBA00023136"/>
    </source>
</evidence>
<keyword evidence="6" id="KW-0067">ATP-binding</keyword>
<feature type="transmembrane region" description="Helical" evidence="10">
    <location>
        <begin position="431"/>
        <end position="450"/>
    </location>
</feature>
<evidence type="ECO:0000256" key="3">
    <source>
        <dbReference type="ARBA" id="ARBA00022475"/>
    </source>
</evidence>
<dbReference type="Pfam" id="PF02706">
    <property type="entry name" value="Wzz"/>
    <property type="match status" value="1"/>
</dbReference>
<keyword evidence="9" id="KW-0175">Coiled coil</keyword>
<evidence type="ECO:0000256" key="9">
    <source>
        <dbReference type="SAM" id="Coils"/>
    </source>
</evidence>
<dbReference type="PANTHER" id="PTHR32309">
    <property type="entry name" value="TYROSINE-PROTEIN KINASE"/>
    <property type="match status" value="1"/>
</dbReference>
<dbReference type="HOGENOM" id="CLU_009912_2_2_3"/>
<dbReference type="GO" id="GO:0004713">
    <property type="term" value="F:protein tyrosine kinase activity"/>
    <property type="evidence" value="ECO:0007669"/>
    <property type="project" value="TreeGrafter"/>
</dbReference>
<dbReference type="CDD" id="cd05387">
    <property type="entry name" value="BY-kinase"/>
    <property type="match status" value="1"/>
</dbReference>
<keyword evidence="4 10" id="KW-0812">Transmembrane</keyword>
<dbReference type="Gene3D" id="3.40.50.300">
    <property type="entry name" value="P-loop containing nucleotide triphosphate hydrolases"/>
    <property type="match status" value="1"/>
</dbReference>
<evidence type="ECO:0000256" key="4">
    <source>
        <dbReference type="ARBA" id="ARBA00022692"/>
    </source>
</evidence>
<dbReference type="InterPro" id="IPR027417">
    <property type="entry name" value="P-loop_NTPase"/>
</dbReference>
<keyword evidence="3" id="KW-1003">Cell membrane</keyword>
<feature type="domain" description="CobQ/CobB/MinD/ParA nucleotide binding" evidence="11">
    <location>
        <begin position="514"/>
        <end position="745"/>
    </location>
</feature>
<comment type="similarity">
    <text evidence="2">Belongs to the CpsC/CapA family.</text>
</comment>
<evidence type="ECO:0000256" key="5">
    <source>
        <dbReference type="ARBA" id="ARBA00022741"/>
    </source>
</evidence>
<dbReference type="Proteomes" id="UP000008206">
    <property type="component" value="Plasmid Cy782201"/>
</dbReference>
<dbReference type="EMBL" id="CP002199">
    <property type="protein sequence ID" value="ADN17579.1"/>
    <property type="molecule type" value="Genomic_DNA"/>
</dbReference>
<dbReference type="GO" id="GO:0005886">
    <property type="term" value="C:plasma membrane"/>
    <property type="evidence" value="ECO:0007669"/>
    <property type="project" value="UniProtKB-SubCell"/>
</dbReference>
<dbReference type="InterPro" id="IPR003856">
    <property type="entry name" value="LPS_length_determ_N"/>
</dbReference>
<dbReference type="SUPFAM" id="SSF52540">
    <property type="entry name" value="P-loop containing nucleoside triphosphate hydrolases"/>
    <property type="match status" value="1"/>
</dbReference>
<keyword evidence="7 10" id="KW-1133">Transmembrane helix</keyword>
<organism evidence="13 14">
    <name type="scientific">Gloeothece verrucosa (strain PCC 7822)</name>
    <name type="common">Cyanothece sp. (strain PCC 7822)</name>
    <dbReference type="NCBI Taxonomy" id="497965"/>
    <lineage>
        <taxon>Bacteria</taxon>
        <taxon>Bacillati</taxon>
        <taxon>Cyanobacteriota</taxon>
        <taxon>Cyanophyceae</taxon>
        <taxon>Oscillatoriophycideae</taxon>
        <taxon>Chroococcales</taxon>
        <taxon>Aphanothecaceae</taxon>
        <taxon>Gloeothece</taxon>
        <taxon>Gloeothece verrucosa</taxon>
    </lineage>
</organism>
<dbReference type="KEGG" id="cyj:Cyan7822_5718"/>
<name>E0UKU9_GLOV7</name>
<dbReference type="InterPro" id="IPR050445">
    <property type="entry name" value="Bact_polysacc_biosynth/exp"/>
</dbReference>
<sequence>MKTSSWKISNTVLPEVDLWVAVQRHWMISAITASLVFGMLAYKTFKEPKIYKSEALIVVGNQVGIPIVQDAQNNTTKDVVENLATEIEILQSPTLLNRAIKKIESPYNDIPLWQIQSNLSLHQPENTNVLSLSYQDTDRSRAKAILDKIVAIYIEYSEESRRSPVTNAINFIEQKLPDAQKALEKYSSALTNFRTQNNLDNPDNNVSLAYSAKEELEKEIDMAEAELSQLKKREQELKRQMEQIGQNPMTAIPDAVLSQDPTYQTLLQQLNNLEIQYKLEQSRYNSQNPILQELKENRDKLEQLLQQKSKEVLLSQSFANNLKKVKSGAIQENLATLLLQTQIDSSVQEKRLSILRQQAVEANLKLQKMLRLQQDYQELQRQYQFQAKMVNEFLGKLQELRVQKAQDTFTWKVIEPPNLPNSPIARSRLRGLILGGIAGILAGVGVAFVLEKFNFRLKDIKSIQEVTQLEILGVIPQYQTAMSLGLGSDSFTEAIRSLALTLSFQNPQITGKIIAVTSATTEEGKTTITYNLGLALTEIGKKVLIVDGNFSNPMLHEVFSLPNTQGLTTTIATELSWSKIVQSFEEETATNGINPQQELTFLSSVNGMKTNKIKNSNHKITNNLNSIFAKVSLKANLMPNSSLSESLIEKYPDVLTSGPVGKNSFSWLVAPKMNELLNSWRQAYDYVLFDTSSLTGLADAQTITSKVDEVILVISQNRVEISLVTEALKILQRNNSRVLGVVVNNLGRVKS</sequence>
<dbReference type="RefSeq" id="WP_013334329.1">
    <property type="nucleotide sequence ID" value="NC_014533.1"/>
</dbReference>
<keyword evidence="5" id="KW-0547">Nucleotide-binding</keyword>
<feature type="coiled-coil region" evidence="9">
    <location>
        <begin position="362"/>
        <end position="389"/>
    </location>
</feature>
<evidence type="ECO:0000256" key="1">
    <source>
        <dbReference type="ARBA" id="ARBA00004651"/>
    </source>
</evidence>
<evidence type="ECO:0000256" key="10">
    <source>
        <dbReference type="SAM" id="Phobius"/>
    </source>
</evidence>
<evidence type="ECO:0000259" key="11">
    <source>
        <dbReference type="Pfam" id="PF01656"/>
    </source>
</evidence>
<dbReference type="InterPro" id="IPR005702">
    <property type="entry name" value="Wzc-like_C"/>
</dbReference>
<keyword evidence="13" id="KW-0614">Plasmid</keyword>
<dbReference type="AlphaFoldDB" id="E0UKU9"/>
<accession>E0UKU9</accession>
<keyword evidence="14" id="KW-1185">Reference proteome</keyword>
<comment type="subcellular location">
    <subcellularLocation>
        <location evidence="1">Cell membrane</location>
        <topology evidence="1">Multi-pass membrane protein</topology>
    </subcellularLocation>
</comment>
<feature type="domain" description="Polysaccharide chain length determinant N-terminal" evidence="12">
    <location>
        <begin position="19"/>
        <end position="102"/>
    </location>
</feature>
<dbReference type="InterPro" id="IPR002586">
    <property type="entry name" value="CobQ/CobB/MinD/ParA_Nub-bd_dom"/>
</dbReference>
<proteinExistence type="inferred from homology"/>
<dbReference type="OrthoDB" id="580971at2"/>
<reference evidence="14" key="1">
    <citation type="journal article" date="2011" name="MBio">
        <title>Novel metabolic attributes of the genus Cyanothece, comprising a group of unicellular nitrogen-fixing Cyanobacteria.</title>
        <authorList>
            <person name="Bandyopadhyay A."/>
            <person name="Elvitigala T."/>
            <person name="Welsh E."/>
            <person name="Stockel J."/>
            <person name="Liberton M."/>
            <person name="Min H."/>
            <person name="Sherman L.A."/>
            <person name="Pakrasi H.B."/>
        </authorList>
    </citation>
    <scope>NUCLEOTIDE SEQUENCE [LARGE SCALE GENOMIC DNA]</scope>
    <source>
        <strain evidence="14">PCC 7822</strain>
        <plasmid evidence="14">Cy782201</plasmid>
    </source>
</reference>
<evidence type="ECO:0000256" key="2">
    <source>
        <dbReference type="ARBA" id="ARBA00006683"/>
    </source>
</evidence>
<evidence type="ECO:0000259" key="12">
    <source>
        <dbReference type="Pfam" id="PF02706"/>
    </source>
</evidence>
<feature type="transmembrane region" description="Helical" evidence="10">
    <location>
        <begin position="25"/>
        <end position="42"/>
    </location>
</feature>